<dbReference type="GeneID" id="54547206"/>
<sequence length="383" mass="41699">MSDLAKSFAKSKLGSLPPIPSSPPPEEPVDQTPTTEDDSSSASSMSSTGTVIPNPSLRPAPPIHWSSYFAQEFYLETHSRADSSHAKFHVYLTPPKSSKAPLLVLHHGAGSSALSFALCAKELQRLLPEAGILAVEARDHGSVVWDKEGHVDSDLSIDTLSQDLVDMLSLTATRMGWAELPTVVLVGHSLGGAVVTNTASKGLLGDKLLGYAVLDVVEGSAMEALKLMQAYLKSRPQTFATLEAAVEWHMRSRTLRNPESARASVPSLLLQTPEGRWKWRTELSTTEDYWENWFSGMSSKFLGGKGAKLLILAGTDRLDKELMIGQMQGKFQLQVFPTAGHFLQEDLPEKTAEVVVEFVKRNDRSTLVLPPKVSDLLAQGKKV</sequence>
<keyword evidence="3 7" id="KW-0719">Serine esterase</keyword>
<evidence type="ECO:0000256" key="9">
    <source>
        <dbReference type="SAM" id="MobiDB-lite"/>
    </source>
</evidence>
<dbReference type="PANTHER" id="PTHR14189:SF0">
    <property type="entry name" value="PROTEIN PHOSPHATASE METHYLESTERASE 1"/>
    <property type="match status" value="1"/>
</dbReference>
<dbReference type="PANTHER" id="PTHR14189">
    <property type="entry name" value="PROTEIN PHOSPHATASE METHYLESTERASE-1 RELATED"/>
    <property type="match status" value="1"/>
</dbReference>
<comment type="catalytic activity">
    <reaction evidence="6">
        <text>[phosphatase 2A protein]-C-terminal L-leucine methyl ester + H2O = [phosphatase 2A protein]-C-terminal L-leucine + methanol + H(+)</text>
        <dbReference type="Rhea" id="RHEA:48548"/>
        <dbReference type="Rhea" id="RHEA-COMP:12134"/>
        <dbReference type="Rhea" id="RHEA-COMP:12135"/>
        <dbReference type="ChEBI" id="CHEBI:15377"/>
        <dbReference type="ChEBI" id="CHEBI:15378"/>
        <dbReference type="ChEBI" id="CHEBI:17790"/>
        <dbReference type="ChEBI" id="CHEBI:90516"/>
        <dbReference type="ChEBI" id="CHEBI:90517"/>
        <dbReference type="EC" id="3.1.1.89"/>
    </reaction>
</comment>
<reference evidence="11" key="1">
    <citation type="journal article" date="2020" name="Stud. Mycol.">
        <title>101 Dothideomycetes genomes: a test case for predicting lifestyles and emergence of pathogens.</title>
        <authorList>
            <person name="Haridas S."/>
            <person name="Albert R."/>
            <person name="Binder M."/>
            <person name="Bloem J."/>
            <person name="Labutti K."/>
            <person name="Salamov A."/>
            <person name="Andreopoulos B."/>
            <person name="Baker S."/>
            <person name="Barry K."/>
            <person name="Bills G."/>
            <person name="Bluhm B."/>
            <person name="Cannon C."/>
            <person name="Castanera R."/>
            <person name="Culley D."/>
            <person name="Daum C."/>
            <person name="Ezra D."/>
            <person name="Gonzalez J."/>
            <person name="Henrissat B."/>
            <person name="Kuo A."/>
            <person name="Liang C."/>
            <person name="Lipzen A."/>
            <person name="Lutzoni F."/>
            <person name="Magnuson J."/>
            <person name="Mondo S."/>
            <person name="Nolan M."/>
            <person name="Ohm R."/>
            <person name="Pangilinan J."/>
            <person name="Park H.-J."/>
            <person name="Ramirez L."/>
            <person name="Alfaro M."/>
            <person name="Sun H."/>
            <person name="Tritt A."/>
            <person name="Yoshinaga Y."/>
            <person name="Zwiers L.-H."/>
            <person name="Turgeon B."/>
            <person name="Goodwin S."/>
            <person name="Spatafora J."/>
            <person name="Crous P."/>
            <person name="Grigoriev I."/>
        </authorList>
    </citation>
    <scope>NUCLEOTIDE SEQUENCE</scope>
    <source>
        <strain evidence="11">CBS 379.55</strain>
    </source>
</reference>
<dbReference type="Pfam" id="PF12697">
    <property type="entry name" value="Abhydrolase_6"/>
    <property type="match status" value="1"/>
</dbReference>
<evidence type="ECO:0000256" key="6">
    <source>
        <dbReference type="ARBA" id="ARBA00049203"/>
    </source>
</evidence>
<dbReference type="Gene3D" id="3.40.50.1820">
    <property type="entry name" value="alpha/beta hydrolase"/>
    <property type="match status" value="1"/>
</dbReference>
<gene>
    <name evidence="11" type="ORF">EI97DRAFT_238775</name>
</gene>
<evidence type="ECO:0000256" key="1">
    <source>
        <dbReference type="ARBA" id="ARBA00008645"/>
    </source>
</evidence>
<dbReference type="GO" id="GO:0051723">
    <property type="term" value="F:protein methylesterase activity"/>
    <property type="evidence" value="ECO:0007669"/>
    <property type="project" value="UniProtKB-EC"/>
</dbReference>
<feature type="region of interest" description="Disordered" evidence="9">
    <location>
        <begin position="1"/>
        <end position="56"/>
    </location>
</feature>
<dbReference type="InterPro" id="IPR016812">
    <property type="entry name" value="PPase_methylesterase_euk"/>
</dbReference>
<accession>A0A6A6J9R6</accession>
<evidence type="ECO:0000313" key="12">
    <source>
        <dbReference type="Proteomes" id="UP000800097"/>
    </source>
</evidence>
<dbReference type="EMBL" id="ML986529">
    <property type="protein sequence ID" value="KAF2271979.1"/>
    <property type="molecule type" value="Genomic_DNA"/>
</dbReference>
<dbReference type="Proteomes" id="UP000800097">
    <property type="component" value="Unassembled WGS sequence"/>
</dbReference>
<feature type="active site" evidence="8">
    <location>
        <position position="189"/>
    </location>
</feature>
<feature type="compositionally biased region" description="Pro residues" evidence="9">
    <location>
        <begin position="17"/>
        <end position="26"/>
    </location>
</feature>
<keyword evidence="4 7" id="KW-0378">Hydrolase</keyword>
<keyword evidence="12" id="KW-1185">Reference proteome</keyword>
<feature type="active site" evidence="8">
    <location>
        <position position="215"/>
    </location>
</feature>
<comment type="similarity">
    <text evidence="1 7">Belongs to the AB hydrolase superfamily.</text>
</comment>
<protein>
    <recommendedName>
        <fullName evidence="2 7">Protein phosphatase methylesterase 1</fullName>
        <shortName evidence="7">PME-1</shortName>
        <ecNumber evidence="7">3.1.1.-</ecNumber>
    </recommendedName>
</protein>
<dbReference type="PIRSF" id="PIRSF022950">
    <property type="entry name" value="PPase_methylesterase_euk"/>
    <property type="match status" value="1"/>
</dbReference>
<evidence type="ECO:0000259" key="10">
    <source>
        <dbReference type="Pfam" id="PF12697"/>
    </source>
</evidence>
<evidence type="ECO:0000256" key="5">
    <source>
        <dbReference type="ARBA" id="ARBA00024741"/>
    </source>
</evidence>
<dbReference type="RefSeq" id="XP_033649518.1">
    <property type="nucleotide sequence ID" value="XM_033794031.1"/>
</dbReference>
<evidence type="ECO:0000256" key="4">
    <source>
        <dbReference type="ARBA" id="ARBA00022801"/>
    </source>
</evidence>
<evidence type="ECO:0000256" key="8">
    <source>
        <dbReference type="PIRSR" id="PIRSR022950-1"/>
    </source>
</evidence>
<name>A0A6A6J9R6_WESOR</name>
<proteinExistence type="inferred from homology"/>
<dbReference type="AlphaFoldDB" id="A0A6A6J9R6"/>
<dbReference type="EC" id="3.1.1.-" evidence="7"/>
<feature type="active site" evidence="8">
    <location>
        <position position="341"/>
    </location>
</feature>
<evidence type="ECO:0000256" key="3">
    <source>
        <dbReference type="ARBA" id="ARBA00022487"/>
    </source>
</evidence>
<feature type="domain" description="AB hydrolase-1" evidence="10">
    <location>
        <begin position="103"/>
        <end position="353"/>
    </location>
</feature>
<organism evidence="11 12">
    <name type="scientific">Westerdykella ornata</name>
    <dbReference type="NCBI Taxonomy" id="318751"/>
    <lineage>
        <taxon>Eukaryota</taxon>
        <taxon>Fungi</taxon>
        <taxon>Dikarya</taxon>
        <taxon>Ascomycota</taxon>
        <taxon>Pezizomycotina</taxon>
        <taxon>Dothideomycetes</taxon>
        <taxon>Pleosporomycetidae</taxon>
        <taxon>Pleosporales</taxon>
        <taxon>Sporormiaceae</taxon>
        <taxon>Westerdykella</taxon>
    </lineage>
</organism>
<dbReference type="InterPro" id="IPR029058">
    <property type="entry name" value="AB_hydrolase_fold"/>
</dbReference>
<comment type="function">
    <text evidence="5">Demethylates proteins that have been reversibly carboxymethylated. Demethylates the phosphatase PP2A catalytic subunit.</text>
</comment>
<dbReference type="SUPFAM" id="SSF53474">
    <property type="entry name" value="alpha/beta-Hydrolases"/>
    <property type="match status" value="1"/>
</dbReference>
<dbReference type="OrthoDB" id="194865at2759"/>
<evidence type="ECO:0000256" key="7">
    <source>
        <dbReference type="PIRNR" id="PIRNR022950"/>
    </source>
</evidence>
<evidence type="ECO:0000313" key="11">
    <source>
        <dbReference type="EMBL" id="KAF2271979.1"/>
    </source>
</evidence>
<dbReference type="InterPro" id="IPR000073">
    <property type="entry name" value="AB_hydrolase_1"/>
</dbReference>
<evidence type="ECO:0000256" key="2">
    <source>
        <dbReference type="ARBA" id="ARBA00020672"/>
    </source>
</evidence>